<keyword evidence="2" id="KW-1185">Reference proteome</keyword>
<evidence type="ECO:0000313" key="1">
    <source>
        <dbReference type="EMBL" id="VDP88924.1"/>
    </source>
</evidence>
<dbReference type="Proteomes" id="UP000272942">
    <property type="component" value="Unassembled WGS sequence"/>
</dbReference>
<accession>A0A183AXS8</accession>
<dbReference type="OrthoDB" id="5875367at2759"/>
<name>A0A183AXS8_9TREM</name>
<dbReference type="EMBL" id="UZAN01051472">
    <property type="protein sequence ID" value="VDP88924.1"/>
    <property type="molecule type" value="Genomic_DNA"/>
</dbReference>
<sequence length="74" mass="8508">MIMLEQKGLQVLIYRAVFLIKRFRKLLESYVTSYYCEDGAHNLIPAWIREPGLSLEDLCFLLSGFLPPTDGADK</sequence>
<evidence type="ECO:0000313" key="2">
    <source>
        <dbReference type="Proteomes" id="UP000272942"/>
    </source>
</evidence>
<dbReference type="WBParaSite" id="ECPE_0001179801-mRNA-1">
    <property type="protein sequence ID" value="ECPE_0001179801-mRNA-1"/>
    <property type="gene ID" value="ECPE_0001179801"/>
</dbReference>
<protein>
    <submittedName>
        <fullName evidence="3">HORMA domain-containing protein</fullName>
    </submittedName>
</protein>
<organism evidence="3">
    <name type="scientific">Echinostoma caproni</name>
    <dbReference type="NCBI Taxonomy" id="27848"/>
    <lineage>
        <taxon>Eukaryota</taxon>
        <taxon>Metazoa</taxon>
        <taxon>Spiralia</taxon>
        <taxon>Lophotrochozoa</taxon>
        <taxon>Platyhelminthes</taxon>
        <taxon>Trematoda</taxon>
        <taxon>Digenea</taxon>
        <taxon>Plagiorchiida</taxon>
        <taxon>Echinostomata</taxon>
        <taxon>Echinostomatoidea</taxon>
        <taxon>Echinostomatidae</taxon>
        <taxon>Echinostoma</taxon>
    </lineage>
</organism>
<reference evidence="3" key="1">
    <citation type="submission" date="2016-06" db="UniProtKB">
        <authorList>
            <consortium name="WormBaseParasite"/>
        </authorList>
    </citation>
    <scope>IDENTIFICATION</scope>
</reference>
<proteinExistence type="predicted"/>
<evidence type="ECO:0000313" key="3">
    <source>
        <dbReference type="WBParaSite" id="ECPE_0001179801-mRNA-1"/>
    </source>
</evidence>
<reference evidence="1 2" key="2">
    <citation type="submission" date="2018-11" db="EMBL/GenBank/DDBJ databases">
        <authorList>
            <consortium name="Pathogen Informatics"/>
        </authorList>
    </citation>
    <scope>NUCLEOTIDE SEQUENCE [LARGE SCALE GENOMIC DNA]</scope>
    <source>
        <strain evidence="1 2">Egypt</strain>
    </source>
</reference>
<gene>
    <name evidence="1" type="ORF">ECPE_LOCUS11763</name>
</gene>
<dbReference type="AlphaFoldDB" id="A0A183AXS8"/>